<dbReference type="Proteomes" id="UP000275078">
    <property type="component" value="Unassembled WGS sequence"/>
</dbReference>
<accession>A0A3N4HES2</accession>
<dbReference type="STRING" id="1160509.A0A3N4HES2"/>
<dbReference type="AlphaFoldDB" id="A0A3N4HES2"/>
<dbReference type="OrthoDB" id="3344043at2759"/>
<proteinExistence type="predicted"/>
<organism evidence="2 3">
    <name type="scientific">Ascobolus immersus RN42</name>
    <dbReference type="NCBI Taxonomy" id="1160509"/>
    <lineage>
        <taxon>Eukaryota</taxon>
        <taxon>Fungi</taxon>
        <taxon>Dikarya</taxon>
        <taxon>Ascomycota</taxon>
        <taxon>Pezizomycotina</taxon>
        <taxon>Pezizomycetes</taxon>
        <taxon>Pezizales</taxon>
        <taxon>Ascobolaceae</taxon>
        <taxon>Ascobolus</taxon>
    </lineage>
</organism>
<feature type="region of interest" description="Disordered" evidence="1">
    <location>
        <begin position="809"/>
        <end position="862"/>
    </location>
</feature>
<keyword evidence="3" id="KW-1185">Reference proteome</keyword>
<dbReference type="EMBL" id="ML119880">
    <property type="protein sequence ID" value="RPA72097.1"/>
    <property type="molecule type" value="Genomic_DNA"/>
</dbReference>
<evidence type="ECO:0000313" key="3">
    <source>
        <dbReference type="Proteomes" id="UP000275078"/>
    </source>
</evidence>
<reference evidence="2 3" key="1">
    <citation type="journal article" date="2018" name="Nat. Ecol. Evol.">
        <title>Pezizomycetes genomes reveal the molecular basis of ectomycorrhizal truffle lifestyle.</title>
        <authorList>
            <person name="Murat C."/>
            <person name="Payen T."/>
            <person name="Noel B."/>
            <person name="Kuo A."/>
            <person name="Morin E."/>
            <person name="Chen J."/>
            <person name="Kohler A."/>
            <person name="Krizsan K."/>
            <person name="Balestrini R."/>
            <person name="Da Silva C."/>
            <person name="Montanini B."/>
            <person name="Hainaut M."/>
            <person name="Levati E."/>
            <person name="Barry K.W."/>
            <person name="Belfiori B."/>
            <person name="Cichocki N."/>
            <person name="Clum A."/>
            <person name="Dockter R.B."/>
            <person name="Fauchery L."/>
            <person name="Guy J."/>
            <person name="Iotti M."/>
            <person name="Le Tacon F."/>
            <person name="Lindquist E.A."/>
            <person name="Lipzen A."/>
            <person name="Malagnac F."/>
            <person name="Mello A."/>
            <person name="Molinier V."/>
            <person name="Miyauchi S."/>
            <person name="Poulain J."/>
            <person name="Riccioni C."/>
            <person name="Rubini A."/>
            <person name="Sitrit Y."/>
            <person name="Splivallo R."/>
            <person name="Traeger S."/>
            <person name="Wang M."/>
            <person name="Zifcakova L."/>
            <person name="Wipf D."/>
            <person name="Zambonelli A."/>
            <person name="Paolocci F."/>
            <person name="Nowrousian M."/>
            <person name="Ottonello S."/>
            <person name="Baldrian P."/>
            <person name="Spatafora J.W."/>
            <person name="Henrissat B."/>
            <person name="Nagy L.G."/>
            <person name="Aury J.M."/>
            <person name="Wincker P."/>
            <person name="Grigoriev I.V."/>
            <person name="Bonfante P."/>
            <person name="Martin F.M."/>
        </authorList>
    </citation>
    <scope>NUCLEOTIDE SEQUENCE [LARGE SCALE GENOMIC DNA]</scope>
    <source>
        <strain evidence="2 3">RN42</strain>
    </source>
</reference>
<protein>
    <submittedName>
        <fullName evidence="2">Uncharacterized protein</fullName>
    </submittedName>
</protein>
<feature type="compositionally biased region" description="Acidic residues" evidence="1">
    <location>
        <begin position="837"/>
        <end position="851"/>
    </location>
</feature>
<gene>
    <name evidence="2" type="ORF">BJ508DRAFT_419651</name>
</gene>
<evidence type="ECO:0000313" key="2">
    <source>
        <dbReference type="EMBL" id="RPA72097.1"/>
    </source>
</evidence>
<name>A0A3N4HES2_ASCIM</name>
<sequence length="973" mass="107660">MALVPSSLAAASAAGGDGFVSQGSLDWVALSNTTYSASISILKRVSAEGVDSLTLVVGQALCSSYQLSIDGHKRFDEAISKLASFSTFGKVAWFGFGIQHITRDLAETEQGQNLLVIAGCLADTCGARVASMILAALTRQMNAPSDMRPSAHQWTSLVEACSGVFAPTQFSRIVDHFIGYGYKSLSSGGKGRGNKKRWMDFSTTSHFDDVATALGLIQQLCSGELRSLKIGGGAACGIIAAIAYWFFGITVRIEASDGQELFTSSVDQFTTTLTVVYSEDCAKVSEPTPIPLEITHRTFVLRSAKDIFQIEDNISDQIYGRIPWSSILSEMFPSETEFLKDPDSAIMLGQLVASTARLFEFMAMGDEDVVTDFSEFTDELGKQRLRPAHQIRPSNLVSWSGYAPSQYGEGLMEFLAWRFPEISSGLKIRPNISFLAVDSLTAIRNYIQAFDGLNDVWEEKRKGKSPGDENTVLVQPTTISHFVGALIHIGRHLASIKCESINPTRQGFEQMIQAFFGIGVGKDMGHIKPKQYLFSGREPPVGEHYQALYCLSALLGQEKYKNPILPEVINENLKMGLSLFAPAVLTNAPYLEKIVKTGVAAISIDGVCFYWGILEELTDNPGKAMELHIAPGHIHLKGSGRRVSRISDNMFVRLQKLYDQHGVRMVGGEDEFYKHCFFDDKVTIPPPVRLDYPDSLDWPLEVEKQEELIPFAPTQRQDGWARSRARLVIEEGFDDCSVVYELYDRQGKTGMLRVGPSVLRCRIIMASGRLDNCGNGKNCRPCDMEEAHHSDDANGYGSAEEDSDTLLDEDYYTDDSNSVYHSGEEEAPSTAATADSNDSEDEFRSDEEFEWEHEVESSTKQSNTIIKWNKEQLRRESENIVAFMVSGEGNLQDVYKQIAAQGSTGGRKGVVIFRNMGNDPISRCLGLFGFRNKTHYEDNEASRFACYLRNGECHVCCMRSVIQRGRFPAVVVI</sequence>
<evidence type="ECO:0000256" key="1">
    <source>
        <dbReference type="SAM" id="MobiDB-lite"/>
    </source>
</evidence>